<dbReference type="CDD" id="cd19769">
    <property type="entry name" value="Bbox2_TRIM16-like"/>
    <property type="match status" value="1"/>
</dbReference>
<dbReference type="OrthoDB" id="6270329at2759"/>
<name>A0A8K1GIS7_9PASS</name>
<dbReference type="InterPro" id="IPR000315">
    <property type="entry name" value="Znf_B-box"/>
</dbReference>
<organism evidence="12 13">
    <name type="scientific">Zosterops borbonicus</name>
    <dbReference type="NCBI Taxonomy" id="364589"/>
    <lineage>
        <taxon>Eukaryota</taxon>
        <taxon>Metazoa</taxon>
        <taxon>Chordata</taxon>
        <taxon>Craniata</taxon>
        <taxon>Vertebrata</taxon>
        <taxon>Euteleostomi</taxon>
        <taxon>Archelosauria</taxon>
        <taxon>Archosauria</taxon>
        <taxon>Dinosauria</taxon>
        <taxon>Saurischia</taxon>
        <taxon>Theropoda</taxon>
        <taxon>Coelurosauria</taxon>
        <taxon>Aves</taxon>
        <taxon>Neognathae</taxon>
        <taxon>Neoaves</taxon>
        <taxon>Telluraves</taxon>
        <taxon>Australaves</taxon>
        <taxon>Passeriformes</taxon>
        <taxon>Sylvioidea</taxon>
        <taxon>Zosteropidae</taxon>
        <taxon>Zosterops</taxon>
    </lineage>
</organism>
<feature type="region of interest" description="Disordered" evidence="8">
    <location>
        <begin position="369"/>
        <end position="388"/>
    </location>
</feature>
<gene>
    <name evidence="12" type="ORF">HGM15179_007434</name>
</gene>
<keyword evidence="1" id="KW-0399">Innate immunity</keyword>
<dbReference type="InterPro" id="IPR051051">
    <property type="entry name" value="E3_ubiq-ligase_TRIM/RNF"/>
</dbReference>
<feature type="domain" description="B box-type" evidence="10">
    <location>
        <begin position="586"/>
        <end position="626"/>
    </location>
</feature>
<evidence type="ECO:0008006" key="14">
    <source>
        <dbReference type="Google" id="ProtNLM"/>
    </source>
</evidence>
<dbReference type="PROSITE" id="PS50119">
    <property type="entry name" value="ZF_BBOX"/>
    <property type="match status" value="1"/>
</dbReference>
<keyword evidence="3 6" id="KW-0863">Zinc-finger</keyword>
<dbReference type="InterPro" id="IPR001841">
    <property type="entry name" value="Znf_RING"/>
</dbReference>
<dbReference type="Proteomes" id="UP000796761">
    <property type="component" value="Unassembled WGS sequence"/>
</dbReference>
<evidence type="ECO:0000256" key="1">
    <source>
        <dbReference type="ARBA" id="ARBA00022588"/>
    </source>
</evidence>
<reference evidence="12" key="1">
    <citation type="submission" date="2019-04" db="EMBL/GenBank/DDBJ databases">
        <title>Genome assembly of Zosterops borbonicus 15179.</title>
        <authorList>
            <person name="Leroy T."/>
            <person name="Anselmetti Y."/>
            <person name="Tilak M.-K."/>
            <person name="Nabholz B."/>
        </authorList>
    </citation>
    <scope>NUCLEOTIDE SEQUENCE</scope>
    <source>
        <strain evidence="12">HGM_15179</strain>
        <tissue evidence="12">Muscle</tissue>
    </source>
</reference>
<dbReference type="Pfam" id="PF13765">
    <property type="entry name" value="PRY"/>
    <property type="match status" value="1"/>
</dbReference>
<evidence type="ECO:0000256" key="5">
    <source>
        <dbReference type="ARBA" id="ARBA00022859"/>
    </source>
</evidence>
<dbReference type="GO" id="GO:0008270">
    <property type="term" value="F:zinc ion binding"/>
    <property type="evidence" value="ECO:0007669"/>
    <property type="project" value="UniProtKB-KW"/>
</dbReference>
<dbReference type="SMART" id="SM00589">
    <property type="entry name" value="PRY"/>
    <property type="match status" value="2"/>
</dbReference>
<dbReference type="GO" id="GO:0045087">
    <property type="term" value="P:innate immune response"/>
    <property type="evidence" value="ECO:0007669"/>
    <property type="project" value="UniProtKB-KW"/>
</dbReference>
<dbReference type="PRINTS" id="PR01407">
    <property type="entry name" value="BUTYPHLNCDUF"/>
</dbReference>
<dbReference type="InterPro" id="IPR017907">
    <property type="entry name" value="Znf_RING_CS"/>
</dbReference>
<evidence type="ECO:0000256" key="4">
    <source>
        <dbReference type="ARBA" id="ARBA00022833"/>
    </source>
</evidence>
<evidence type="ECO:0000259" key="10">
    <source>
        <dbReference type="PROSITE" id="PS50119"/>
    </source>
</evidence>
<evidence type="ECO:0000259" key="11">
    <source>
        <dbReference type="PROSITE" id="PS50188"/>
    </source>
</evidence>
<dbReference type="SMART" id="SM00336">
    <property type="entry name" value="BBOX"/>
    <property type="match status" value="2"/>
</dbReference>
<dbReference type="AlphaFoldDB" id="A0A8K1GIS7"/>
<dbReference type="SMART" id="SM00184">
    <property type="entry name" value="RING"/>
    <property type="match status" value="1"/>
</dbReference>
<dbReference type="InterPro" id="IPR006574">
    <property type="entry name" value="PRY"/>
</dbReference>
<dbReference type="Pfam" id="PF13445">
    <property type="entry name" value="zf-RING_UBOX"/>
    <property type="match status" value="1"/>
</dbReference>
<dbReference type="PANTHER" id="PTHR25465">
    <property type="entry name" value="B-BOX DOMAIN CONTAINING"/>
    <property type="match status" value="1"/>
</dbReference>
<dbReference type="Pfam" id="PF00643">
    <property type="entry name" value="zf-B_box"/>
    <property type="match status" value="1"/>
</dbReference>
<dbReference type="InterPro" id="IPR001870">
    <property type="entry name" value="B30.2/SPRY"/>
</dbReference>
<dbReference type="InterPro" id="IPR048222">
    <property type="entry name" value="TRIM65_SPRY_PRY"/>
</dbReference>
<dbReference type="InterPro" id="IPR013320">
    <property type="entry name" value="ConA-like_dom_sf"/>
</dbReference>
<keyword evidence="5" id="KW-0391">Immunity</keyword>
<dbReference type="Pfam" id="PF25600">
    <property type="entry name" value="TRIM_CC"/>
    <property type="match status" value="2"/>
</dbReference>
<keyword evidence="7" id="KW-0175">Coiled coil</keyword>
<accession>A0A8K1GIS7</accession>
<dbReference type="PANTHER" id="PTHR25465:SF14">
    <property type="entry name" value="E3 UBIQUITIN-PROTEIN LIGASE TRIM65"/>
    <property type="match status" value="1"/>
</dbReference>
<dbReference type="CDD" id="cd12896">
    <property type="entry name" value="SPRY_PRY_TRIM65"/>
    <property type="match status" value="1"/>
</dbReference>
<dbReference type="Gene3D" id="3.30.40.10">
    <property type="entry name" value="Zinc/RING finger domain, C3HC4 (zinc finger)"/>
    <property type="match status" value="1"/>
</dbReference>
<evidence type="ECO:0000259" key="9">
    <source>
        <dbReference type="PROSITE" id="PS50089"/>
    </source>
</evidence>
<dbReference type="SUPFAM" id="SSF49899">
    <property type="entry name" value="Concanavalin A-like lectins/glucanases"/>
    <property type="match status" value="2"/>
</dbReference>
<dbReference type="PROSITE" id="PS50089">
    <property type="entry name" value="ZF_RING_2"/>
    <property type="match status" value="1"/>
</dbReference>
<feature type="domain" description="B30.2/SPRY" evidence="11">
    <location>
        <begin position="334"/>
        <end position="529"/>
    </location>
</feature>
<evidence type="ECO:0000256" key="7">
    <source>
        <dbReference type="SAM" id="Coils"/>
    </source>
</evidence>
<dbReference type="SMART" id="SM00449">
    <property type="entry name" value="SPRY"/>
    <property type="match status" value="2"/>
</dbReference>
<feature type="domain" description="B30.2/SPRY" evidence="11">
    <location>
        <begin position="817"/>
        <end position="1034"/>
    </location>
</feature>
<dbReference type="CDD" id="cd19835">
    <property type="entry name" value="Bbox2_TRIM65_C-IV"/>
    <property type="match status" value="1"/>
</dbReference>
<protein>
    <recommendedName>
        <fullName evidence="14">Tripartite motif-containing protein 47</fullName>
    </recommendedName>
</protein>
<sequence>MASPISQKLEEKLVCSICLELFKVPVTLPCGHNFCKGCISDHWDKQKQAPAGSDASYTCPECRRAFGRCPELEKNVTLYSVVELARDSDMRGSGPGRCEAAPAGLCRQHGRPLELYCQDERRCICCICTVRDCQRHRRVLFEEERAKKQTFLQESLEKAQEESERIELEMKELEVQTQSIKDCSEEFKAQIQSKFTHLRKALEDFQCQTVAKIEQEQGTALERVDKNWNLWRDRLDVLGRHRERVQSLLACPDHRTFLQEFPLLPPLESPEELVPVEFDVAAVIKPISEILTSISKLLLEDLPGSVAPKAPDSAGQGPEHPQELAVKAVAPLPSVAPLPRCQLRAELLKDHRSLTFDPETANKYLELSKGARKAKHSPSPIHGQDQGPRFQPWQVLCTQSYGPGHHYWEVKISSHSVILGVTYRGLPRQQQPGHRFNIGLDGGSWGLQVREDCYLAWHKGRAQKIQEQLYKNLGVSLDYSKGLLSFYGLGERTKLIHSFHSVFTEPLYPVFWLCEGRVVTLCPAPTHPFLVSSSAVLCDVCPPGSRLAAERSCLVCLASFCGAHLEPHRRAPAFRAHRLVAPLRRLEEGLCPRHLQPLDGFCRTEQSCVCARCRAHEHRAHDVVPLEQEREHKQAQQGKFLSDVENELEELTVTIAQAKKMVELIKGAATKERERVEKLFAEASQVLATFQKEVMGFIEDGERSMLGEAEADLRWKEERRAKLAQCKQNLENVPSTDTVYFLQEFQALKVAMEENLSPPLSFQKELNFTKCTQAVGAMKDVLSTACKNQWNHLQGKGVDGLNCQDMEEALAESRFPDKSNNPACLESRDYFLKFAFIIDLDSDTADKFIQLFGTKGAKRVLCPIPYPESPIRFVNCEQVLGLNLMNRGNYYWEVELIDGWVSIGVIAEDFDPHEAYNHGRLGRNDRSCCLQWNGQNYVAWFGGFECTIQQPFFQTIGVFLEYSEKALTFYGVKDSKMTCLQQLKVSHSAKGKVDPFQNKINRQFASLFSCKLKPAFFLESVDAHLQIGPLKKDCVSVLKRR</sequence>
<dbReference type="Gene3D" id="4.10.830.40">
    <property type="match status" value="1"/>
</dbReference>
<keyword evidence="13" id="KW-1185">Reference proteome</keyword>
<keyword evidence="4" id="KW-0862">Zinc</keyword>
<dbReference type="InterPro" id="IPR003879">
    <property type="entry name" value="Butyrophylin_SPRY"/>
</dbReference>
<proteinExistence type="predicted"/>
<evidence type="ECO:0000313" key="13">
    <source>
        <dbReference type="Proteomes" id="UP000796761"/>
    </source>
</evidence>
<evidence type="ECO:0000256" key="2">
    <source>
        <dbReference type="ARBA" id="ARBA00022723"/>
    </source>
</evidence>
<dbReference type="Gene3D" id="3.30.160.60">
    <property type="entry name" value="Classic Zinc Finger"/>
    <property type="match status" value="2"/>
</dbReference>
<evidence type="ECO:0000256" key="8">
    <source>
        <dbReference type="SAM" id="MobiDB-lite"/>
    </source>
</evidence>
<dbReference type="InterPro" id="IPR013083">
    <property type="entry name" value="Znf_RING/FYVE/PHD"/>
</dbReference>
<dbReference type="PROSITE" id="PS00518">
    <property type="entry name" value="ZF_RING_1"/>
    <property type="match status" value="1"/>
</dbReference>
<comment type="caution">
    <text evidence="12">The sequence shown here is derived from an EMBL/GenBank/DDBJ whole genome shotgun (WGS) entry which is preliminary data.</text>
</comment>
<evidence type="ECO:0000256" key="3">
    <source>
        <dbReference type="ARBA" id="ARBA00022771"/>
    </source>
</evidence>
<dbReference type="InterPro" id="IPR058030">
    <property type="entry name" value="TRIM8/14/16/25/29/45/65_CC"/>
</dbReference>
<dbReference type="EMBL" id="SWJQ01000176">
    <property type="protein sequence ID" value="TRZ19701.1"/>
    <property type="molecule type" value="Genomic_DNA"/>
</dbReference>
<dbReference type="SUPFAM" id="SSF57845">
    <property type="entry name" value="B-box zinc-binding domain"/>
    <property type="match status" value="2"/>
</dbReference>
<feature type="coiled-coil region" evidence="7">
    <location>
        <begin position="149"/>
        <end position="176"/>
    </location>
</feature>
<evidence type="ECO:0000256" key="6">
    <source>
        <dbReference type="PROSITE-ProRule" id="PRU00024"/>
    </source>
</evidence>
<feature type="domain" description="RING-type" evidence="9">
    <location>
        <begin position="15"/>
        <end position="63"/>
    </location>
</feature>
<dbReference type="Gene3D" id="2.60.120.920">
    <property type="match status" value="2"/>
</dbReference>
<dbReference type="InterPro" id="IPR027370">
    <property type="entry name" value="Znf-RING_euk"/>
</dbReference>
<dbReference type="Pfam" id="PF00622">
    <property type="entry name" value="SPRY"/>
    <property type="match status" value="2"/>
</dbReference>
<dbReference type="SUPFAM" id="SSF57850">
    <property type="entry name" value="RING/U-box"/>
    <property type="match status" value="1"/>
</dbReference>
<evidence type="ECO:0000313" key="12">
    <source>
        <dbReference type="EMBL" id="TRZ19701.1"/>
    </source>
</evidence>
<dbReference type="GO" id="GO:0005737">
    <property type="term" value="C:cytoplasm"/>
    <property type="evidence" value="ECO:0007669"/>
    <property type="project" value="UniProtKB-ARBA"/>
</dbReference>
<dbReference type="InterPro" id="IPR003877">
    <property type="entry name" value="SPRY_dom"/>
</dbReference>
<keyword evidence="2" id="KW-0479">Metal-binding</keyword>
<dbReference type="CDD" id="cd19842">
    <property type="entry name" value="Bbox1_TRIM25-like_C-IV"/>
    <property type="match status" value="1"/>
</dbReference>
<dbReference type="InterPro" id="IPR043136">
    <property type="entry name" value="B30.2/SPRY_sf"/>
</dbReference>
<dbReference type="PROSITE" id="PS50188">
    <property type="entry name" value="B302_SPRY"/>
    <property type="match status" value="2"/>
</dbReference>